<dbReference type="AlphaFoldDB" id="H8H1U7"/>
<proteinExistence type="predicted"/>
<name>H8H1U7_DEIGI</name>
<reference evidence="1 2" key="1">
    <citation type="journal article" date="2012" name="PLoS ONE">
        <title>Genome sequence and transcriptome analysis of the radioresistant bacterium Deinococcus gobiensis: insights into the extreme environmental adaptations.</title>
        <authorList>
            <person name="Yuan M."/>
            <person name="Chen M."/>
            <person name="Zhang W."/>
            <person name="Lu W."/>
            <person name="Wang J."/>
            <person name="Yang M."/>
            <person name="Zhao P."/>
            <person name="Tang R."/>
            <person name="Li X."/>
            <person name="Hao Y."/>
            <person name="Zhou Z."/>
            <person name="Zhan Y."/>
            <person name="Yu H."/>
            <person name="Teng C."/>
            <person name="Yan Y."/>
            <person name="Ping S."/>
            <person name="Wang Y."/>
            <person name="Lin M."/>
        </authorList>
    </citation>
    <scope>NUCLEOTIDE SEQUENCE [LARGE SCALE GENOMIC DNA]</scope>
    <source>
        <strain evidence="2">DSM 21396 / JCM 16679 / CGMCC 1.7299 / I-0</strain>
        <plasmid evidence="1">P2</plasmid>
    </source>
</reference>
<dbReference type="KEGG" id="dgo:DGo_PB0225"/>
<evidence type="ECO:0000313" key="2">
    <source>
        <dbReference type="Proteomes" id="UP000007575"/>
    </source>
</evidence>
<keyword evidence="1" id="KW-0614">Plasmid</keyword>
<organism evidence="1 2">
    <name type="scientific">Deinococcus gobiensis (strain DSM 21396 / JCM 16679 / CGMCC 1.7299 / I-0)</name>
    <dbReference type="NCBI Taxonomy" id="745776"/>
    <lineage>
        <taxon>Bacteria</taxon>
        <taxon>Thermotogati</taxon>
        <taxon>Deinococcota</taxon>
        <taxon>Deinococci</taxon>
        <taxon>Deinococcales</taxon>
        <taxon>Deinococcaceae</taxon>
        <taxon>Deinococcus</taxon>
    </lineage>
</organism>
<evidence type="ECO:0000313" key="1">
    <source>
        <dbReference type="EMBL" id="AFD27494.1"/>
    </source>
</evidence>
<accession>H8H1U7</accession>
<dbReference type="PATRIC" id="fig|745776.4.peg.3582"/>
<protein>
    <submittedName>
        <fullName evidence="1">Uncharacterized protein</fullName>
    </submittedName>
</protein>
<dbReference type="Proteomes" id="UP000007575">
    <property type="component" value="Plasmid P2"/>
</dbReference>
<dbReference type="HOGENOM" id="CLU_1150378_0_0_0"/>
<sequence length="241" mass="26891">MSVGHYHTIPAGDTWAQNALSEAARMSRIGAAIRIHTTERDVTDLLRDVRRVDSKNPQAQDLRTELRRQDKELIPARPDREPLIWREFISMIGSGKTPHISPLVTYLVNTSALTDFEHVYCGVVMIGRGQILVHTAKTKGDDLVEAELDMMSWVLEAVGGGGRVDVHHSQDGARRIWEQADVLAQEKGDDALGHSGSRLRTLVREAGRLRTHIQPARRPVPEYDRFARLAVASAYAGDHLL</sequence>
<keyword evidence="2" id="KW-1185">Reference proteome</keyword>
<gene>
    <name evidence="1" type="ordered locus">DGo_PB0225</name>
</gene>
<geneLocation type="plasmid" evidence="1 2">
    <name>P2</name>
</geneLocation>
<dbReference type="EMBL" id="CP002193">
    <property type="protein sequence ID" value="AFD27494.1"/>
    <property type="molecule type" value="Genomic_DNA"/>
</dbReference>